<accession>A0A151Z7P1</accession>
<evidence type="ECO:0000313" key="2">
    <source>
        <dbReference type="Proteomes" id="UP000076078"/>
    </source>
</evidence>
<sequence length="531" mass="61584">MVTKDIVLSDHDRLQLKIITQWLGIRIELDARELSCYINDILKILPDGVTHLYLPKYLGAPNQLLDHFTNLKKCTISIFKASRRLPDRMDEYQQRGVEFKVIHYKTNIAIRYRRDFVKLPLHTFSLWQSPKTYIESLSYSISTPIKICKLILKNHKITLKSFYALVGRLTVTTYLEIHNLTFSGYMSNSFDEIFTMISNQAKLCETLKDLHFKLPTLSMTSNVLSSLLPKFENVVNMTLLFSSDNEDPNNMFSLNNAFEFKISKDKILSTSTDCSILNSFYSRTVFNIHLSSSVLPYEDVEQSNFLQYVYEFTVNLDNSPLDVNRVAHTNEIISKNLPNLTNFRLYDNNEKDLYIEVNAKTKEGIIKDAFNSITKYIDTLSINNHLVSLQFSSVVTCELVVLLTRTPIKLQSIRVSVLKPSTRWIAKPHKEEHYSTEIKRLLRLNNSLTDLSIDLMISPLKSNSNYVFSILKYNRSLIRIKIIPQYYSEYIKLSSYESILKSNSIISTIIIEPDSIINNLLNQYLINYEEI</sequence>
<comment type="caution">
    <text evidence="1">The sequence shown here is derived from an EMBL/GenBank/DDBJ whole genome shotgun (WGS) entry which is preliminary data.</text>
</comment>
<reference evidence="1 2" key="1">
    <citation type="submission" date="2015-12" db="EMBL/GenBank/DDBJ databases">
        <title>Dictyostelia acquired genes for synthesis and detection of signals that induce cell-type specialization by lateral gene transfer from prokaryotes.</title>
        <authorList>
            <person name="Gloeckner G."/>
            <person name="Schaap P."/>
        </authorList>
    </citation>
    <scope>NUCLEOTIDE SEQUENCE [LARGE SCALE GENOMIC DNA]</scope>
    <source>
        <strain evidence="1 2">TK</strain>
    </source>
</reference>
<dbReference type="AlphaFoldDB" id="A0A151Z7P1"/>
<proteinExistence type="predicted"/>
<keyword evidence="2" id="KW-1185">Reference proteome</keyword>
<gene>
    <name evidence="1" type="ORF">DLAC_09774</name>
</gene>
<name>A0A151Z7P1_TIELA</name>
<organism evidence="1 2">
    <name type="scientific">Tieghemostelium lacteum</name>
    <name type="common">Slime mold</name>
    <name type="synonym">Dictyostelium lacteum</name>
    <dbReference type="NCBI Taxonomy" id="361077"/>
    <lineage>
        <taxon>Eukaryota</taxon>
        <taxon>Amoebozoa</taxon>
        <taxon>Evosea</taxon>
        <taxon>Eumycetozoa</taxon>
        <taxon>Dictyostelia</taxon>
        <taxon>Dictyosteliales</taxon>
        <taxon>Raperosteliaceae</taxon>
        <taxon>Tieghemostelium</taxon>
    </lineage>
</organism>
<dbReference type="Proteomes" id="UP000076078">
    <property type="component" value="Unassembled WGS sequence"/>
</dbReference>
<protein>
    <submittedName>
        <fullName evidence="1">Tetracycline-efflux transporter</fullName>
    </submittedName>
</protein>
<evidence type="ECO:0000313" key="1">
    <source>
        <dbReference type="EMBL" id="KYQ89804.1"/>
    </source>
</evidence>
<dbReference type="InParanoid" id="A0A151Z7P1"/>
<dbReference type="EMBL" id="LODT01000039">
    <property type="protein sequence ID" value="KYQ89804.1"/>
    <property type="molecule type" value="Genomic_DNA"/>
</dbReference>